<evidence type="ECO:0000313" key="2">
    <source>
        <dbReference type="Proteomes" id="UP001552299"/>
    </source>
</evidence>
<dbReference type="AlphaFoldDB" id="A0ABD0UA46"/>
<gene>
    <name evidence="1" type="ORF">M5K25_020492</name>
</gene>
<evidence type="ECO:0000313" key="1">
    <source>
        <dbReference type="EMBL" id="KAL0909608.1"/>
    </source>
</evidence>
<dbReference type="Proteomes" id="UP001552299">
    <property type="component" value="Unassembled WGS sequence"/>
</dbReference>
<proteinExistence type="predicted"/>
<dbReference type="EMBL" id="JANQDX010000016">
    <property type="protein sequence ID" value="KAL0909608.1"/>
    <property type="molecule type" value="Genomic_DNA"/>
</dbReference>
<organism evidence="1 2">
    <name type="scientific">Dendrobium thyrsiflorum</name>
    <name type="common">Pinecone-like raceme dendrobium</name>
    <name type="synonym">Orchid</name>
    <dbReference type="NCBI Taxonomy" id="117978"/>
    <lineage>
        <taxon>Eukaryota</taxon>
        <taxon>Viridiplantae</taxon>
        <taxon>Streptophyta</taxon>
        <taxon>Embryophyta</taxon>
        <taxon>Tracheophyta</taxon>
        <taxon>Spermatophyta</taxon>
        <taxon>Magnoliopsida</taxon>
        <taxon>Liliopsida</taxon>
        <taxon>Asparagales</taxon>
        <taxon>Orchidaceae</taxon>
        <taxon>Epidendroideae</taxon>
        <taxon>Malaxideae</taxon>
        <taxon>Dendrobiinae</taxon>
        <taxon>Dendrobium</taxon>
    </lineage>
</organism>
<comment type="caution">
    <text evidence="1">The sequence shown here is derived from an EMBL/GenBank/DDBJ whole genome shotgun (WGS) entry which is preliminary data.</text>
</comment>
<name>A0ABD0UA46_DENTH</name>
<keyword evidence="2" id="KW-1185">Reference proteome</keyword>
<protein>
    <submittedName>
        <fullName evidence="1">Uncharacterized protein</fullName>
    </submittedName>
</protein>
<sequence length="200" mass="23214">MKMVSSTAGSRVATSNTIKKKGLLCFYGKKIAESRLVEEADHPLHELLRLQAPKLHKKEAMILPFRLQKLRLPFPPALLQLLVVNPPPLPQHIQLRNAHQHSPAAQRRQARRTRCHRIDPRVIKPRRLRTHSKPQRIDILRLEDFLLPAFYPLISNPILPPKERMNHHQPFHLLPLSPKPYSQVVHYVPARAFSAYENPF</sequence>
<reference evidence="1 2" key="1">
    <citation type="journal article" date="2024" name="Plant Biotechnol. J.">
        <title>Dendrobium thyrsiflorum genome and its molecular insights into genes involved in important horticultural traits.</title>
        <authorList>
            <person name="Chen B."/>
            <person name="Wang J.Y."/>
            <person name="Zheng P.J."/>
            <person name="Li K.L."/>
            <person name="Liang Y.M."/>
            <person name="Chen X.F."/>
            <person name="Zhang C."/>
            <person name="Zhao X."/>
            <person name="He X."/>
            <person name="Zhang G.Q."/>
            <person name="Liu Z.J."/>
            <person name="Xu Q."/>
        </authorList>
    </citation>
    <scope>NUCLEOTIDE SEQUENCE [LARGE SCALE GENOMIC DNA]</scope>
    <source>
        <strain evidence="1">GZMU011</strain>
    </source>
</reference>
<accession>A0ABD0UA46</accession>